<evidence type="ECO:0000256" key="5">
    <source>
        <dbReference type="ARBA" id="ARBA00038237"/>
    </source>
</evidence>
<keyword evidence="8" id="KW-1185">Reference proteome</keyword>
<dbReference type="OrthoDB" id="343842at2759"/>
<protein>
    <submittedName>
        <fullName evidence="7">Uncharacterized protein</fullName>
    </submittedName>
</protein>
<dbReference type="GO" id="GO:2001070">
    <property type="term" value="F:starch binding"/>
    <property type="evidence" value="ECO:0007669"/>
    <property type="project" value="TreeGrafter"/>
</dbReference>
<organism evidence="7 8">
    <name type="scientific">Bathycoccus prasinos</name>
    <dbReference type="NCBI Taxonomy" id="41875"/>
    <lineage>
        <taxon>Eukaryota</taxon>
        <taxon>Viridiplantae</taxon>
        <taxon>Chlorophyta</taxon>
        <taxon>Mamiellophyceae</taxon>
        <taxon>Mamiellales</taxon>
        <taxon>Bathycoccaceae</taxon>
        <taxon>Bathycoccus</taxon>
    </lineage>
</organism>
<feature type="region of interest" description="Disordered" evidence="6">
    <location>
        <begin position="279"/>
        <end position="307"/>
    </location>
</feature>
<dbReference type="Proteomes" id="UP000198341">
    <property type="component" value="Chromosome 17"/>
</dbReference>
<dbReference type="PANTHER" id="PTHR34113">
    <property type="entry name" value="INACTIVE PURPLE ACID PHOSPHATASE-LIKE PROTEIN"/>
    <property type="match status" value="1"/>
</dbReference>
<dbReference type="EMBL" id="FO082262">
    <property type="protein sequence ID" value="CCO20501.1"/>
    <property type="molecule type" value="Genomic_DNA"/>
</dbReference>
<comment type="similarity">
    <text evidence="5">Belongs to the ESV1 family.</text>
</comment>
<keyword evidence="3" id="KW-0934">Plastid</keyword>
<evidence type="ECO:0000256" key="3">
    <source>
        <dbReference type="ARBA" id="ARBA00022640"/>
    </source>
</evidence>
<dbReference type="GO" id="GO:0005982">
    <property type="term" value="P:starch metabolic process"/>
    <property type="evidence" value="ECO:0007669"/>
    <property type="project" value="TreeGrafter"/>
</dbReference>
<evidence type="ECO:0000256" key="4">
    <source>
        <dbReference type="ARBA" id="ARBA00022946"/>
    </source>
</evidence>
<evidence type="ECO:0000313" key="8">
    <source>
        <dbReference type="Proteomes" id="UP000198341"/>
    </source>
</evidence>
<comment type="subcellular location">
    <subcellularLocation>
        <location evidence="1">Plastid</location>
        <location evidence="1">Chloroplast stroma</location>
    </subcellularLocation>
</comment>
<keyword evidence="4" id="KW-0809">Transit peptide</keyword>
<feature type="compositionally biased region" description="Low complexity" evidence="6">
    <location>
        <begin position="115"/>
        <end position="133"/>
    </location>
</feature>
<evidence type="ECO:0000256" key="6">
    <source>
        <dbReference type="SAM" id="MobiDB-lite"/>
    </source>
</evidence>
<dbReference type="InterPro" id="IPR052495">
    <property type="entry name" value="Alpha-glucan_binding_chloro"/>
</dbReference>
<dbReference type="STRING" id="41875.K8ER38"/>
<feature type="region of interest" description="Disordered" evidence="6">
    <location>
        <begin position="115"/>
        <end position="144"/>
    </location>
</feature>
<proteinExistence type="inferred from homology"/>
<reference evidence="7 8" key="1">
    <citation type="submission" date="2011-10" db="EMBL/GenBank/DDBJ databases">
        <authorList>
            <person name="Genoscope - CEA"/>
        </authorList>
    </citation>
    <scope>NUCLEOTIDE SEQUENCE [LARGE SCALE GENOMIC DNA]</scope>
    <source>
        <strain evidence="7 8">RCC 1105</strain>
    </source>
</reference>
<accession>K8ER38</accession>
<dbReference type="RefSeq" id="XP_007508397.1">
    <property type="nucleotide sequence ID" value="XM_007508335.1"/>
</dbReference>
<gene>
    <name evidence="7" type="ordered locus">Bathy17g01190</name>
</gene>
<dbReference type="GO" id="GO:2000904">
    <property type="term" value="P:regulation of starch metabolic process"/>
    <property type="evidence" value="ECO:0007669"/>
    <property type="project" value="TreeGrafter"/>
</dbReference>
<feature type="compositionally biased region" description="Basic and acidic residues" evidence="6">
    <location>
        <begin position="279"/>
        <end position="288"/>
    </location>
</feature>
<dbReference type="AlphaFoldDB" id="K8ER38"/>
<dbReference type="GO" id="GO:0009570">
    <property type="term" value="C:chloroplast stroma"/>
    <property type="evidence" value="ECO:0007669"/>
    <property type="project" value="UniProtKB-SubCell"/>
</dbReference>
<keyword evidence="2" id="KW-0150">Chloroplast</keyword>
<name>K8ER38_9CHLO</name>
<dbReference type="GO" id="GO:0043036">
    <property type="term" value="C:starch grain"/>
    <property type="evidence" value="ECO:0007669"/>
    <property type="project" value="TreeGrafter"/>
</dbReference>
<dbReference type="GeneID" id="19011053"/>
<sequence>MPKKLEPPQRDTGIPSELDINIDIDEEHTKKMKGIDPETGNSWFRESGVDRGEGGYRCRWTVKGGAAPDKSWEYRETHWEKADLSGYRELGAEKSGFNEKGETWWETWRELYNTSESSSSSSEENNNENNNNSNDDDHHPLSASCCQMVERSADKWARHVDTNSDSSREWQEKWWERFSSENTCDRGVEKSGRENRHAWWEKWGEHYDPNGISLRWTDKWAENDKGVRWGDKWEERLKSTSGDGAKSGETWREEPNGEVWRRTWGEEVFENGEVRKYGESTTDEKWDVTTRTGESAKTPYFDGGKPDTWEEALRKSEKLLNIQLDDSSTDESDYE</sequence>
<dbReference type="eggNOG" id="ENOG502QU89">
    <property type="taxonomic scope" value="Eukaryota"/>
</dbReference>
<evidence type="ECO:0000313" key="7">
    <source>
        <dbReference type="EMBL" id="CCO20501.1"/>
    </source>
</evidence>
<dbReference type="PANTHER" id="PTHR34113:SF3">
    <property type="entry name" value="PROTEIN EARLY STARVATION 1, CHLOROPLASTIC"/>
    <property type="match status" value="1"/>
</dbReference>
<evidence type="ECO:0000256" key="1">
    <source>
        <dbReference type="ARBA" id="ARBA00004470"/>
    </source>
</evidence>
<evidence type="ECO:0000256" key="2">
    <source>
        <dbReference type="ARBA" id="ARBA00022528"/>
    </source>
</evidence>
<feature type="region of interest" description="Disordered" evidence="6">
    <location>
        <begin position="238"/>
        <end position="257"/>
    </location>
</feature>
<dbReference type="KEGG" id="bpg:Bathy17g01190"/>